<evidence type="ECO:0000313" key="3">
    <source>
        <dbReference type="EMBL" id="MEW9919187.1"/>
    </source>
</evidence>
<reference evidence="3 4" key="1">
    <citation type="submission" date="2024-07" db="EMBL/GenBank/DDBJ databases">
        <title>Marimonas sp.nov., isolated from tidal-flat sediment.</title>
        <authorList>
            <person name="Jayan J.N."/>
            <person name="Lee S.S."/>
        </authorList>
    </citation>
    <scope>NUCLEOTIDE SEQUENCE [LARGE SCALE GENOMIC DNA]</scope>
    <source>
        <strain evidence="3 4">MJW-29</strain>
    </source>
</reference>
<evidence type="ECO:0000256" key="2">
    <source>
        <dbReference type="SAM" id="Phobius"/>
    </source>
</evidence>
<organism evidence="3 4">
    <name type="scientific">Sulfitobacter sediminis</name>
    <dbReference type="NCBI Taxonomy" id="3234186"/>
    <lineage>
        <taxon>Bacteria</taxon>
        <taxon>Pseudomonadati</taxon>
        <taxon>Pseudomonadota</taxon>
        <taxon>Alphaproteobacteria</taxon>
        <taxon>Rhodobacterales</taxon>
        <taxon>Roseobacteraceae</taxon>
        <taxon>Sulfitobacter</taxon>
    </lineage>
</organism>
<dbReference type="RefSeq" id="WP_367876895.1">
    <property type="nucleotide sequence ID" value="NZ_JBFNXX010000004.1"/>
</dbReference>
<sequence length="238" mass="24576">MTMALAGEKSFSWGSVAAFDALDCNMLASCDADVINPTLQLILHCLGKVKILASVTGKRISLILDVPTVGKIAPIVGYLPGTVLSSLLLALRVGYRSIGALALAVSVTLATVLLFKRFLQVMSPGGAVPAILINTPGTAVNALTTYDGYKSKRAPTHAGWLHAKELGMVLLSGILCLSGGSRPMNGKYTPPIPQGGVTTRSGPSLSRSSTSADISPCNPSPGAVLSVVRGGRLPLGRR</sequence>
<accession>A0ABV3RKS2</accession>
<feature type="transmembrane region" description="Helical" evidence="2">
    <location>
        <begin position="72"/>
        <end position="91"/>
    </location>
</feature>
<gene>
    <name evidence="3" type="ORF">AB2B41_06210</name>
</gene>
<protein>
    <submittedName>
        <fullName evidence="3">Uncharacterized protein</fullName>
    </submittedName>
</protein>
<dbReference type="Proteomes" id="UP001556098">
    <property type="component" value="Unassembled WGS sequence"/>
</dbReference>
<comment type="caution">
    <text evidence="3">The sequence shown here is derived from an EMBL/GenBank/DDBJ whole genome shotgun (WGS) entry which is preliminary data.</text>
</comment>
<keyword evidence="2" id="KW-0472">Membrane</keyword>
<dbReference type="EMBL" id="JBFNXX010000004">
    <property type="protein sequence ID" value="MEW9919187.1"/>
    <property type="molecule type" value="Genomic_DNA"/>
</dbReference>
<evidence type="ECO:0000313" key="4">
    <source>
        <dbReference type="Proteomes" id="UP001556098"/>
    </source>
</evidence>
<proteinExistence type="predicted"/>
<feature type="region of interest" description="Disordered" evidence="1">
    <location>
        <begin position="187"/>
        <end position="223"/>
    </location>
</feature>
<feature type="compositionally biased region" description="Low complexity" evidence="1">
    <location>
        <begin position="198"/>
        <end position="211"/>
    </location>
</feature>
<keyword evidence="2" id="KW-0812">Transmembrane</keyword>
<keyword evidence="4" id="KW-1185">Reference proteome</keyword>
<evidence type="ECO:0000256" key="1">
    <source>
        <dbReference type="SAM" id="MobiDB-lite"/>
    </source>
</evidence>
<feature type="transmembrane region" description="Helical" evidence="2">
    <location>
        <begin position="97"/>
        <end position="115"/>
    </location>
</feature>
<name>A0ABV3RKS2_9RHOB</name>
<keyword evidence="2" id="KW-1133">Transmembrane helix</keyword>